<evidence type="ECO:0000256" key="1">
    <source>
        <dbReference type="SAM" id="MobiDB-lite"/>
    </source>
</evidence>
<dbReference type="EMBL" id="CP041217">
    <property type="protein sequence ID" value="QDH21779.1"/>
    <property type="molecule type" value="Genomic_DNA"/>
</dbReference>
<sequence length="860" mass="93610">MDRLKALAPEKELAEIERLFAEKVFDLDGPVVHFPIRHHSPACAHHLLRTFEDYKPDIVLIEGPESGNPLIPVLADPATRAPVSLYYGYEDGSGRGACYFPLLDYSPEYAAIRAAAARGIPARFIDLDYRGRAGAAEEGGKSSAQDEALLAGSAFIGRLCRSARARSFDELWERAFEVGGVSRPTREFVRGVFAYCTLSRMTYSRETLRSEGDLDREERMRGHIAQARAEYGRVLVVTGGFHTYGLVTDEEEAGEAAAGRDSGSADLGAPPPGDAEREVGSGHERQRGLIREQIYPMVYTFEEADRLNGYASGMPYVGYYDRVWALLGKGEAQPYERAGLDLLAGLGRLLRSEGEAVSTADGIEAYGLMRGLAALRSKSQSGAYELTDAVTSAFIHGERTLAADRPLEKLLALMTGDRIGEVAPNAFSVPIVEDFKARAVACRLNLRATGRHRRTLEPYAKPAHREASRLLHCAEFLGTDFANKESGPDWALRRDMNLVRETWTYSYSSRTEARLIENSIYGGTVEEAAEARIAEELDRLPAHHSGEAARWLLKALLMGLESLAGRLFDRLESALRQDGSFLSLCETLEHLERLVSHRRLLGVFDESRLRSLADEAYEAAVSRLPGLGGLNPDEQPRAVEGLKLLHMHAAGRSGLGGGRPAVAGTTAAETAPAESAASAQAAGTGGGPAQGADADESFRDRLGELLAAPELPPRLEGAAAAILVRLGALEPGELSRRARAYMQGSPDQARRSAEYLQGVFALARDALMQGEELLADLSGLLARLPHDEFMRLLPELRLAFTFFTPPETSRIAAKVAQLHGIPASQVEAPAVNEAALQAARKLDQAIREEYAAWTLEPERE</sequence>
<gene>
    <name evidence="2" type="ORF">FFV09_13540</name>
</gene>
<proteinExistence type="predicted"/>
<dbReference type="KEGG" id="saca:FFV09_13540"/>
<evidence type="ECO:0000313" key="2">
    <source>
        <dbReference type="EMBL" id="QDH21779.1"/>
    </source>
</evidence>
<dbReference type="Proteomes" id="UP000316968">
    <property type="component" value="Chromosome"/>
</dbReference>
<feature type="region of interest" description="Disordered" evidence="1">
    <location>
        <begin position="252"/>
        <end position="285"/>
    </location>
</feature>
<feature type="compositionally biased region" description="Basic and acidic residues" evidence="1">
    <location>
        <begin position="274"/>
        <end position="285"/>
    </location>
</feature>
<feature type="compositionally biased region" description="Low complexity" evidence="1">
    <location>
        <begin position="255"/>
        <end position="268"/>
    </location>
</feature>
<dbReference type="InterPro" id="IPR043737">
    <property type="entry name" value="DUF5682"/>
</dbReference>
<dbReference type="OrthoDB" id="9768066at2"/>
<name>A0A4Y6UVN7_SACBS</name>
<evidence type="ECO:0000313" key="3">
    <source>
        <dbReference type="Proteomes" id="UP000316968"/>
    </source>
</evidence>
<dbReference type="Pfam" id="PF18934">
    <property type="entry name" value="DUF5682"/>
    <property type="match status" value="1"/>
</dbReference>
<keyword evidence="3" id="KW-1185">Reference proteome</keyword>
<protein>
    <submittedName>
        <fullName evidence="2">Uncharacterized protein</fullName>
    </submittedName>
</protein>
<reference evidence="2 3" key="1">
    <citation type="submission" date="2019-06" db="EMBL/GenBank/DDBJ databases">
        <title>Saccharibacillus brassicae sp. nov., an endophytic bacterium isolated from Chinese cabbage seeds (Brassica pekinensis).</title>
        <authorList>
            <person name="Jiang L."/>
            <person name="Lee J."/>
            <person name="Kim S.W."/>
        </authorList>
    </citation>
    <scope>NUCLEOTIDE SEQUENCE [LARGE SCALE GENOMIC DNA]</scope>
    <source>
        <strain evidence="3">KCTC 43072 / ATSA2</strain>
    </source>
</reference>
<dbReference type="RefSeq" id="WP_141448323.1">
    <property type="nucleotide sequence ID" value="NZ_CP041217.1"/>
</dbReference>
<accession>A0A4Y6UVN7</accession>
<organism evidence="2 3">
    <name type="scientific">Saccharibacillus brassicae</name>
    <dbReference type="NCBI Taxonomy" id="2583377"/>
    <lineage>
        <taxon>Bacteria</taxon>
        <taxon>Bacillati</taxon>
        <taxon>Bacillota</taxon>
        <taxon>Bacilli</taxon>
        <taxon>Bacillales</taxon>
        <taxon>Paenibacillaceae</taxon>
        <taxon>Saccharibacillus</taxon>
    </lineage>
</organism>
<feature type="compositionally biased region" description="Low complexity" evidence="1">
    <location>
        <begin position="663"/>
        <end position="682"/>
    </location>
</feature>
<dbReference type="AlphaFoldDB" id="A0A4Y6UVN7"/>
<feature type="region of interest" description="Disordered" evidence="1">
    <location>
        <begin position="655"/>
        <end position="695"/>
    </location>
</feature>